<feature type="transmembrane region" description="Helical" evidence="1">
    <location>
        <begin position="115"/>
        <end position="135"/>
    </location>
</feature>
<evidence type="ECO:0000313" key="4">
    <source>
        <dbReference type="Proteomes" id="UP000178835"/>
    </source>
</evidence>
<keyword evidence="1" id="KW-0472">Membrane</keyword>
<feature type="chain" id="PRO_5009583101" evidence="2">
    <location>
        <begin position="26"/>
        <end position="328"/>
    </location>
</feature>
<accession>A0A1G2HEQ9</accession>
<comment type="caution">
    <text evidence="3">The sequence shown here is derived from an EMBL/GenBank/DDBJ whole genome shotgun (WGS) entry which is preliminary data.</text>
</comment>
<organism evidence="3 4">
    <name type="scientific">Candidatus Spechtbacteria bacterium RIFCSPLOWO2_01_FULL_43_12</name>
    <dbReference type="NCBI Taxonomy" id="1802162"/>
    <lineage>
        <taxon>Bacteria</taxon>
        <taxon>Candidatus Spechtiibacteriota</taxon>
    </lineage>
</organism>
<sequence length="328" mass="35066">MKKYYLPILFFVMALSVLAPISAYAINYPSIPAPVPGGYVDLDCIVLPDGSLRSASDCSASYRPPATVGTLVLVIFSLAIWLGAFLALVSLIYTGGQFVFSGQNPGIRVAARERLQNVIMGILILLFTTVILNAINPDITRLDLANTNVSTGNVTDIGLPDEDILKDVPGTYSCDDTGSGCALTDNSCTKGYILPQDACNSANACDSYSYCYNLCIDAGFAPGFCRNSCTDSNIPVKADCEISTFTCGGSGCKEVTSGNCPEGYKTEPDFCFDIPSDVCSSKSAEDRTFACTRIPPCNGIDNEKECVEKFGCEWGGGFLFFGNECRKK</sequence>
<feature type="signal peptide" evidence="2">
    <location>
        <begin position="1"/>
        <end position="25"/>
    </location>
</feature>
<protein>
    <submittedName>
        <fullName evidence="3">Uncharacterized protein</fullName>
    </submittedName>
</protein>
<evidence type="ECO:0000256" key="2">
    <source>
        <dbReference type="SAM" id="SignalP"/>
    </source>
</evidence>
<name>A0A1G2HEQ9_9BACT</name>
<keyword evidence="1" id="KW-0812">Transmembrane</keyword>
<gene>
    <name evidence="3" type="ORF">A2919_00515</name>
</gene>
<dbReference type="EMBL" id="MHOH01000009">
    <property type="protein sequence ID" value="OGZ60972.1"/>
    <property type="molecule type" value="Genomic_DNA"/>
</dbReference>
<reference evidence="3 4" key="1">
    <citation type="journal article" date="2016" name="Nat. Commun.">
        <title>Thousands of microbial genomes shed light on interconnected biogeochemical processes in an aquifer system.</title>
        <authorList>
            <person name="Anantharaman K."/>
            <person name="Brown C.T."/>
            <person name="Hug L.A."/>
            <person name="Sharon I."/>
            <person name="Castelle C.J."/>
            <person name="Probst A.J."/>
            <person name="Thomas B.C."/>
            <person name="Singh A."/>
            <person name="Wilkins M.J."/>
            <person name="Karaoz U."/>
            <person name="Brodie E.L."/>
            <person name="Williams K.H."/>
            <person name="Hubbard S.S."/>
            <person name="Banfield J.F."/>
        </authorList>
    </citation>
    <scope>NUCLEOTIDE SEQUENCE [LARGE SCALE GENOMIC DNA]</scope>
</reference>
<proteinExistence type="predicted"/>
<evidence type="ECO:0000256" key="1">
    <source>
        <dbReference type="SAM" id="Phobius"/>
    </source>
</evidence>
<dbReference type="AlphaFoldDB" id="A0A1G2HEQ9"/>
<keyword evidence="2" id="KW-0732">Signal</keyword>
<keyword evidence="1" id="KW-1133">Transmembrane helix</keyword>
<evidence type="ECO:0000313" key="3">
    <source>
        <dbReference type="EMBL" id="OGZ60972.1"/>
    </source>
</evidence>
<dbReference type="Proteomes" id="UP000178835">
    <property type="component" value="Unassembled WGS sequence"/>
</dbReference>
<feature type="transmembrane region" description="Helical" evidence="1">
    <location>
        <begin position="71"/>
        <end position="94"/>
    </location>
</feature>